<gene>
    <name evidence="3" type="ORF">LALA0_S04e09142g</name>
</gene>
<evidence type="ECO:0000313" key="3">
    <source>
        <dbReference type="EMBL" id="CEP62157.1"/>
    </source>
</evidence>
<dbReference type="AlphaFoldDB" id="A0A0C7N2F2"/>
<dbReference type="GO" id="GO:1903775">
    <property type="term" value="P:regulation of DNA double-strand break processing"/>
    <property type="evidence" value="ECO:0007669"/>
    <property type="project" value="EnsemblFungi"/>
</dbReference>
<dbReference type="Pfam" id="PF00533">
    <property type="entry name" value="BRCT"/>
    <property type="match status" value="1"/>
</dbReference>
<protein>
    <submittedName>
        <fullName evidence="3">LALA0S04e09142g1_1</fullName>
    </submittedName>
</protein>
<dbReference type="GO" id="GO:0005634">
    <property type="term" value="C:nucleus"/>
    <property type="evidence" value="ECO:0007669"/>
    <property type="project" value="TreeGrafter"/>
</dbReference>
<feature type="domain" description="BRCT" evidence="2">
    <location>
        <begin position="345"/>
        <end position="431"/>
    </location>
</feature>
<reference evidence="3 4" key="1">
    <citation type="submission" date="2014-12" db="EMBL/GenBank/DDBJ databases">
        <authorList>
            <person name="Neuveglise Cecile"/>
        </authorList>
    </citation>
    <scope>NUCLEOTIDE SEQUENCE [LARGE SCALE GENOMIC DNA]</scope>
    <source>
        <strain evidence="3 4">CBS 12615</strain>
    </source>
</reference>
<dbReference type="InterPro" id="IPR053036">
    <property type="entry name" value="CellCycle_DNARepair_Reg"/>
</dbReference>
<dbReference type="InterPro" id="IPR001357">
    <property type="entry name" value="BRCT_dom"/>
</dbReference>
<accession>A0A0C7N2F2</accession>
<dbReference type="Pfam" id="PF16771">
    <property type="entry name" value="RTT107_BRCT_6"/>
    <property type="match status" value="1"/>
</dbReference>
<dbReference type="Pfam" id="PF16770">
    <property type="entry name" value="RTT107_BRCT_5"/>
    <property type="match status" value="1"/>
</dbReference>
<dbReference type="Proteomes" id="UP000054304">
    <property type="component" value="Unassembled WGS sequence"/>
</dbReference>
<feature type="region of interest" description="Disordered" evidence="1">
    <location>
        <begin position="515"/>
        <end position="536"/>
    </location>
</feature>
<dbReference type="OrthoDB" id="342264at2759"/>
<dbReference type="GO" id="GO:0010526">
    <property type="term" value="P:transposable element silencing"/>
    <property type="evidence" value="ECO:0007669"/>
    <property type="project" value="EnsemblFungi"/>
</dbReference>
<feature type="compositionally biased region" description="Polar residues" evidence="1">
    <location>
        <begin position="609"/>
        <end position="628"/>
    </location>
</feature>
<evidence type="ECO:0000259" key="2">
    <source>
        <dbReference type="PROSITE" id="PS50172"/>
    </source>
</evidence>
<dbReference type="PANTHER" id="PTHR47667:SF1">
    <property type="entry name" value="REGULATOR OF TY1 TRANSPOSITION PROTEIN 107"/>
    <property type="match status" value="1"/>
</dbReference>
<evidence type="ECO:0000313" key="4">
    <source>
        <dbReference type="Proteomes" id="UP000054304"/>
    </source>
</evidence>
<dbReference type="PROSITE" id="PS50172">
    <property type="entry name" value="BRCT"/>
    <property type="match status" value="3"/>
</dbReference>
<evidence type="ECO:0000256" key="1">
    <source>
        <dbReference type="SAM" id="MobiDB-lite"/>
    </source>
</evidence>
<dbReference type="GeneID" id="34685612"/>
<dbReference type="EMBL" id="LN736363">
    <property type="protein sequence ID" value="CEP62157.1"/>
    <property type="molecule type" value="Genomic_DNA"/>
</dbReference>
<dbReference type="GO" id="GO:0035361">
    <property type="term" value="C:Cul8-RING ubiquitin ligase complex"/>
    <property type="evidence" value="ECO:0007669"/>
    <property type="project" value="EnsemblFungi"/>
</dbReference>
<dbReference type="STRING" id="1245769.A0A0C7N2F2"/>
<proteinExistence type="predicted"/>
<dbReference type="GO" id="GO:0090734">
    <property type="term" value="C:site of DNA damage"/>
    <property type="evidence" value="ECO:0007669"/>
    <property type="project" value="EnsemblFungi"/>
</dbReference>
<dbReference type="CDD" id="cd00027">
    <property type="entry name" value="BRCT"/>
    <property type="match status" value="1"/>
</dbReference>
<feature type="region of interest" description="Disordered" evidence="1">
    <location>
        <begin position="569"/>
        <end position="633"/>
    </location>
</feature>
<dbReference type="GO" id="GO:1990683">
    <property type="term" value="P:DNA double-strand break attachment to nuclear envelope"/>
    <property type="evidence" value="ECO:0007669"/>
    <property type="project" value="EnsemblFungi"/>
</dbReference>
<name>A0A0C7N2F2_9SACH</name>
<feature type="domain" description="BRCT" evidence="2">
    <location>
        <begin position="3"/>
        <end position="117"/>
    </location>
</feature>
<dbReference type="GO" id="GO:0006302">
    <property type="term" value="P:double-strand break repair"/>
    <property type="evidence" value="ECO:0007669"/>
    <property type="project" value="EnsemblFungi"/>
</dbReference>
<dbReference type="PANTHER" id="PTHR47667">
    <property type="entry name" value="REGULATOR OF TY1 TRANSPOSITION PROTEIN 107"/>
    <property type="match status" value="1"/>
</dbReference>
<dbReference type="RefSeq" id="XP_022628387.1">
    <property type="nucleotide sequence ID" value="XM_022772976.1"/>
</dbReference>
<dbReference type="GO" id="GO:2000001">
    <property type="term" value="P:regulation of DNA damage checkpoint"/>
    <property type="evidence" value="ECO:0007669"/>
    <property type="project" value="EnsemblFungi"/>
</dbReference>
<dbReference type="Gene3D" id="3.40.50.10190">
    <property type="entry name" value="BRCT domain"/>
    <property type="match status" value="4"/>
</dbReference>
<organism evidence="3 4">
    <name type="scientific">Lachancea lanzarotensis</name>
    <dbReference type="NCBI Taxonomy" id="1245769"/>
    <lineage>
        <taxon>Eukaryota</taxon>
        <taxon>Fungi</taxon>
        <taxon>Dikarya</taxon>
        <taxon>Ascomycota</taxon>
        <taxon>Saccharomycotina</taxon>
        <taxon>Saccharomycetes</taxon>
        <taxon>Saccharomycetales</taxon>
        <taxon>Saccharomycetaceae</taxon>
        <taxon>Lachancea</taxon>
    </lineage>
</organism>
<dbReference type="SUPFAM" id="SSF52113">
    <property type="entry name" value="BRCT domain"/>
    <property type="match status" value="3"/>
</dbReference>
<sequence length="922" mass="103297">MATTTGLFHGLNFVIITNNTDEFSVDAISARLKANGANKCVVYKNEEESNQVRDLNQTKQEMCHRFDHDIHAIISNTSNFWFYRVAAFDYLIPVVTPDWVQACVGSKRITRASGFSPNPGHVLKNCQIYISRHSFSSSEYELYSALLRSLGALCIDYLSSKASHIVTKDAQDPAIAAVASIEGLNIKYVLPTWAVQTFMTEMYIDEEIHTLNPKDRPNDVRKQLSDAWKRLETLELQPTVKFLQNHKFFLSLDLTLPSPSYGFLIDLIEAAGGVVIRHVQSKDIRRSSGDCFVGQSRKSDDCHEADQEKLHIGNIIWILHMWSLATFVDPIEKLLLSPLRPRVFKKDELILGYTTYLGQQRNYIQKLVEALGGISTTEFTKKNTHLLSCFPFGQKYDAALRWKDSCKIVNHLWLEDCYRYQKQMASDDDKYAVLPVHGGLSTRLGQMPLSSSTHSTFDEDPADTIIPQEMITDGTFQNPFSQEENHDGILEHASSAHIIGDAPILVDAKETSNLENSVNGTSREQTPETDHTDNFNAQHDSSKFLVLKPDGASNSTVAPIDLKLSRKPSELEYSLTPEVGQERENMNSPIRDQSPPLSGSTEAAHLQPGVSSSLASETPSQLPSSANSRRAKEKAVMKLHTDMEALNEFQQSLKRKKSGALLPEELQRRKQLKVMEDRVRGLLENGDITDKPKGKGKRPYDIVAVCTGCHEAIDDMDLELLKMLGITIEGTITPHCNTIIAPKKLRTAKFLTSLSFNPLKYALLPEFLTSVITVARNGTLGDKFPDVAHYVIPDLDKEILERTHLHTKVFQRAGIVSINVTDDVPGGRDVLSSILMAHGVQDVHVLPKKFAETDIHANTNKKKSPTHILVAQKATQAKRFNKLCAQLQQEKKVLVVEWNWCVNSIFKLEVDFGSSDYVVCRS</sequence>
<dbReference type="Pfam" id="PF12738">
    <property type="entry name" value="PTCB-BRCT"/>
    <property type="match status" value="1"/>
</dbReference>
<feature type="compositionally biased region" description="Polar residues" evidence="1">
    <location>
        <begin position="586"/>
        <end position="601"/>
    </location>
</feature>
<dbReference type="InterPro" id="IPR036420">
    <property type="entry name" value="BRCT_dom_sf"/>
</dbReference>
<feature type="domain" description="BRCT" evidence="2">
    <location>
        <begin position="118"/>
        <end position="211"/>
    </location>
</feature>
<dbReference type="SMART" id="SM00292">
    <property type="entry name" value="BRCT"/>
    <property type="match status" value="4"/>
</dbReference>
<feature type="compositionally biased region" description="Polar residues" evidence="1">
    <location>
        <begin position="515"/>
        <end position="524"/>
    </location>
</feature>
<dbReference type="HOGENOM" id="CLU_002149_0_0_1"/>
<keyword evidence="4" id="KW-1185">Reference proteome</keyword>
<dbReference type="GO" id="GO:0003682">
    <property type="term" value="F:chromatin binding"/>
    <property type="evidence" value="ECO:0007669"/>
    <property type="project" value="EnsemblFungi"/>
</dbReference>
<dbReference type="InterPro" id="IPR031906">
    <property type="entry name" value="RTT107_BRCT_6"/>
</dbReference>